<name>A0A8H6AH66_PETAA</name>
<evidence type="ECO:0000256" key="2">
    <source>
        <dbReference type="SAM" id="Phobius"/>
    </source>
</evidence>
<dbReference type="AlphaFoldDB" id="A0A8H6AH66"/>
<dbReference type="Proteomes" id="UP000541154">
    <property type="component" value="Unassembled WGS sequence"/>
</dbReference>
<comment type="caution">
    <text evidence="3">The sequence shown here is derived from an EMBL/GenBank/DDBJ whole genome shotgun (WGS) entry which is preliminary data.</text>
</comment>
<feature type="compositionally biased region" description="Low complexity" evidence="1">
    <location>
        <begin position="14"/>
        <end position="26"/>
    </location>
</feature>
<feature type="compositionally biased region" description="Polar residues" evidence="1">
    <location>
        <begin position="79"/>
        <end position="92"/>
    </location>
</feature>
<feature type="transmembrane region" description="Helical" evidence="2">
    <location>
        <begin position="195"/>
        <end position="222"/>
    </location>
</feature>
<proteinExistence type="predicted"/>
<accession>A0A8H6AH66</accession>
<feature type="compositionally biased region" description="Polar residues" evidence="1">
    <location>
        <begin position="122"/>
        <end position="150"/>
    </location>
</feature>
<feature type="region of interest" description="Disordered" evidence="1">
    <location>
        <begin position="1"/>
        <end position="26"/>
    </location>
</feature>
<keyword evidence="4" id="KW-1185">Reference proteome</keyword>
<organism evidence="3 4">
    <name type="scientific">Petromyces alliaceus</name>
    <name type="common">Aspergillus alliaceus</name>
    <dbReference type="NCBI Taxonomy" id="209559"/>
    <lineage>
        <taxon>Eukaryota</taxon>
        <taxon>Fungi</taxon>
        <taxon>Dikarya</taxon>
        <taxon>Ascomycota</taxon>
        <taxon>Pezizomycotina</taxon>
        <taxon>Eurotiomycetes</taxon>
        <taxon>Eurotiomycetidae</taxon>
        <taxon>Eurotiales</taxon>
        <taxon>Aspergillaceae</taxon>
        <taxon>Aspergillus</taxon>
        <taxon>Aspergillus subgen. Circumdati</taxon>
    </lineage>
</organism>
<reference evidence="3 4" key="1">
    <citation type="submission" date="2019-04" db="EMBL/GenBank/DDBJ databases">
        <title>Aspergillus burnettii sp. nov., novel species from soil in southeast Queensland.</title>
        <authorList>
            <person name="Gilchrist C.L.M."/>
            <person name="Pitt J.I."/>
            <person name="Lange L."/>
            <person name="Lacey H.J."/>
            <person name="Vuong D."/>
            <person name="Midgley D.J."/>
            <person name="Greenfield P."/>
            <person name="Bradbury M."/>
            <person name="Lacey E."/>
            <person name="Busk P.K."/>
            <person name="Pilgaard B."/>
            <person name="Chooi Y.H."/>
            <person name="Piggott A.M."/>
        </authorList>
    </citation>
    <scope>NUCLEOTIDE SEQUENCE [LARGE SCALE GENOMIC DNA]</scope>
    <source>
        <strain evidence="3 4">FRR 5400</strain>
    </source>
</reference>
<evidence type="ECO:0000256" key="1">
    <source>
        <dbReference type="SAM" id="MobiDB-lite"/>
    </source>
</evidence>
<evidence type="ECO:0000313" key="4">
    <source>
        <dbReference type="Proteomes" id="UP000541154"/>
    </source>
</evidence>
<feature type="region of interest" description="Disordered" evidence="1">
    <location>
        <begin position="122"/>
        <end position="151"/>
    </location>
</feature>
<protein>
    <submittedName>
        <fullName evidence="3">Uncharacterized protein</fullName>
    </submittedName>
</protein>
<keyword evidence="2" id="KW-0812">Transmembrane</keyword>
<keyword evidence="2" id="KW-0472">Membrane</keyword>
<keyword evidence="2" id="KW-1133">Transmembrane helix</keyword>
<feature type="transmembrane region" description="Helical" evidence="2">
    <location>
        <begin position="163"/>
        <end position="183"/>
    </location>
</feature>
<evidence type="ECO:0000313" key="3">
    <source>
        <dbReference type="EMBL" id="KAF5866795.1"/>
    </source>
</evidence>
<dbReference type="EMBL" id="SPNV01000005">
    <property type="protein sequence ID" value="KAF5866795.1"/>
    <property type="molecule type" value="Genomic_DNA"/>
</dbReference>
<feature type="region of interest" description="Disordered" evidence="1">
    <location>
        <begin position="76"/>
        <end position="98"/>
    </location>
</feature>
<gene>
    <name evidence="3" type="ORF">ETB97_009953</name>
</gene>
<sequence>MGSVLLPQPGPSRSDQSTSKILLSSSSNSSRNRIDFVESCQYAQRYHELPSIRSGHQFIHAQQLFGDRAGYQEHRVSLGPTSSDQSAINSPESVYAPRGTRHRTNLESISEQTNLTDRLQSNIRSEQGTRDNVQTQRDLGNSNHSLQRPFNSMLREKRTRRRLIALITSAIFLILVLALYFAFTISKSNLGWELHILLIFMILILAIVFCHSLIRFSMVVLCGSGSAMAMNRIPSRAGSTGFAQPDRPIHVILAGDEEILAESDGTRREKVTPPPPAYGLWRSSVKINPDLLYWHHVKDDAPPLPQHANHIQRLGSKAPLPRPPSYTSDNGIDYVIEAQPRPLSQGPAAERPGH</sequence>